<proteinExistence type="predicted"/>
<reference evidence="1" key="1">
    <citation type="submission" date="2022-10" db="EMBL/GenBank/DDBJ databases">
        <authorList>
            <person name="Boutroux M."/>
        </authorList>
    </citation>
    <scope>NUCLEOTIDE SEQUENCE</scope>
    <source>
        <strain evidence="1">51.81</strain>
    </source>
</reference>
<sequence length="80" mass="9357">MKVIRIENERGHIAMFPYDGRKSVHKTMEVETAVRDFIREQNEKQPGQYPLDGWKVEVYADLGANHLSCVRSFKTGFRMI</sequence>
<dbReference type="EMBL" id="CP146598">
    <property type="protein sequence ID" value="WWY03121.1"/>
    <property type="molecule type" value="Genomic_DNA"/>
</dbReference>
<organism evidence="1">
    <name type="scientific">Neisseria leonii</name>
    <dbReference type="NCBI Taxonomy" id="2995413"/>
    <lineage>
        <taxon>Bacteria</taxon>
        <taxon>Pseudomonadati</taxon>
        <taxon>Pseudomonadota</taxon>
        <taxon>Betaproteobacteria</taxon>
        <taxon>Neisseriales</taxon>
        <taxon>Neisseriaceae</taxon>
        <taxon>Neisseria</taxon>
    </lineage>
</organism>
<dbReference type="RefSeq" id="WP_274585834.1">
    <property type="nucleotide sequence ID" value="NZ_CP146598.1"/>
</dbReference>
<protein>
    <submittedName>
        <fullName evidence="1">Uncharacterized protein</fullName>
    </submittedName>
</protein>
<dbReference type="EMBL" id="JAPQFL010000013">
    <property type="protein sequence ID" value="MDD9328790.1"/>
    <property type="molecule type" value="Genomic_DNA"/>
</dbReference>
<gene>
    <name evidence="1" type="ORF">ORY91_000059</name>
    <name evidence="2" type="ORF">V9W64_10645</name>
</gene>
<evidence type="ECO:0000313" key="2">
    <source>
        <dbReference type="EMBL" id="WWY03121.1"/>
    </source>
</evidence>
<dbReference type="AlphaFoldDB" id="A0A9X4E379"/>
<reference evidence="2" key="2">
    <citation type="submission" date="2024-02" db="EMBL/GenBank/DDBJ databases">
        <title>Neisseria leonii sp. nov.</title>
        <authorList>
            <person name="Boutroux M."/>
            <person name="Favre-Rochex S."/>
            <person name="Gorgette O."/>
            <person name="Touak G."/>
            <person name="Muhle E."/>
            <person name="Chesneau O."/>
            <person name="Clermont D."/>
            <person name="Rahi P."/>
        </authorList>
    </citation>
    <scope>NUCLEOTIDE SEQUENCE</scope>
    <source>
        <strain evidence="2">51.81</strain>
    </source>
</reference>
<name>A0A9X4E379_9NEIS</name>
<keyword evidence="3" id="KW-1185">Reference proteome</keyword>
<evidence type="ECO:0000313" key="3">
    <source>
        <dbReference type="Proteomes" id="UP001149607"/>
    </source>
</evidence>
<evidence type="ECO:0000313" key="1">
    <source>
        <dbReference type="EMBL" id="MDD9328790.1"/>
    </source>
</evidence>
<accession>A0A9X4E379</accession>
<dbReference type="Proteomes" id="UP001149607">
    <property type="component" value="Chromosome"/>
</dbReference>